<feature type="transmembrane region" description="Helical" evidence="1">
    <location>
        <begin position="147"/>
        <end position="166"/>
    </location>
</feature>
<keyword evidence="1" id="KW-0812">Transmembrane</keyword>
<name>A0A916J599_9PROT</name>
<protein>
    <recommendedName>
        <fullName evidence="4">AI-2E family transporter</fullName>
    </recommendedName>
</protein>
<feature type="transmembrane region" description="Helical" evidence="1">
    <location>
        <begin position="12"/>
        <end position="39"/>
    </location>
</feature>
<evidence type="ECO:0008006" key="4">
    <source>
        <dbReference type="Google" id="ProtNLM"/>
    </source>
</evidence>
<keyword evidence="3" id="KW-1185">Reference proteome</keyword>
<accession>A0A916J599</accession>
<keyword evidence="1" id="KW-0472">Membrane</keyword>
<dbReference type="RefSeq" id="WP_220636079.1">
    <property type="nucleotide sequence ID" value="NZ_CAJQUM010000001.1"/>
</dbReference>
<evidence type="ECO:0000313" key="2">
    <source>
        <dbReference type="EMBL" id="CAG4884207.1"/>
    </source>
</evidence>
<dbReference type="AlphaFoldDB" id="A0A916J599"/>
<proteinExistence type="predicted"/>
<evidence type="ECO:0000313" key="3">
    <source>
        <dbReference type="Proteomes" id="UP000742786"/>
    </source>
</evidence>
<gene>
    <name evidence="2" type="ORF">GTOL_12090</name>
</gene>
<feature type="transmembrane region" description="Helical" evidence="1">
    <location>
        <begin position="60"/>
        <end position="85"/>
    </location>
</feature>
<reference evidence="2" key="1">
    <citation type="submission" date="2021-04" db="EMBL/GenBank/DDBJ databases">
        <authorList>
            <person name="Hornung B."/>
        </authorList>
    </citation>
    <scope>NUCLEOTIDE SEQUENCE</scope>
    <source>
        <strain evidence="2">G5G6</strain>
    </source>
</reference>
<feature type="transmembrane region" description="Helical" evidence="1">
    <location>
        <begin position="203"/>
        <end position="222"/>
    </location>
</feature>
<feature type="transmembrane region" description="Helical" evidence="1">
    <location>
        <begin position="296"/>
        <end position="324"/>
    </location>
</feature>
<keyword evidence="1" id="KW-1133">Transmembrane helix</keyword>
<evidence type="ECO:0000256" key="1">
    <source>
        <dbReference type="SAM" id="Phobius"/>
    </source>
</evidence>
<organism evidence="2 3">
    <name type="scientific">Georgfuchsia toluolica</name>
    <dbReference type="NCBI Taxonomy" id="424218"/>
    <lineage>
        <taxon>Bacteria</taxon>
        <taxon>Pseudomonadati</taxon>
        <taxon>Pseudomonadota</taxon>
        <taxon>Betaproteobacteria</taxon>
        <taxon>Nitrosomonadales</taxon>
        <taxon>Sterolibacteriaceae</taxon>
        <taxon>Georgfuchsia</taxon>
    </lineage>
</organism>
<sequence>MTISASRIRIASWLIAALVLFLVVKLHLLPALISGLLVYELVHLLAPKLVRVVSGPRAKQVALVLLSAVIIGALIAAGGLLMALFRGDGGGFAALGGKLADIIERARTELPSWAVQSMPDNADALKNAIVDWLRTHLGELQLVGIEAVRSLAHILIGLVVGAILALRTELHPQQMGPLAEALMERARRLADSFRQIVFAQVRISALNTIFTSIYLLAVLPAFGVDLPLIKTMIMVTFIAGLLPVIGNLISNTLIVIISLAHSHNVAIASLAYLVVIHKLEYFLNARIVGGRISARAWELLIAMLAMEAAFGMAGLVAAPIYYAYLKNELRAVELI</sequence>
<dbReference type="Proteomes" id="UP000742786">
    <property type="component" value="Unassembled WGS sequence"/>
</dbReference>
<comment type="caution">
    <text evidence="2">The sequence shown here is derived from an EMBL/GenBank/DDBJ whole genome shotgun (WGS) entry which is preliminary data.</text>
</comment>
<dbReference type="EMBL" id="CAJQUM010000001">
    <property type="protein sequence ID" value="CAG4884207.1"/>
    <property type="molecule type" value="Genomic_DNA"/>
</dbReference>